<name>A0AAD5KMM8_9CRUS</name>
<reference evidence="2 3" key="1">
    <citation type="submission" date="2022-05" db="EMBL/GenBank/DDBJ databases">
        <title>A multi-omics perspective on studying reproductive biology in Daphnia sinensis.</title>
        <authorList>
            <person name="Jia J."/>
        </authorList>
    </citation>
    <scope>NUCLEOTIDE SEQUENCE [LARGE SCALE GENOMIC DNA]</scope>
    <source>
        <strain evidence="2 3">WSL</strain>
    </source>
</reference>
<keyword evidence="3" id="KW-1185">Reference proteome</keyword>
<proteinExistence type="predicted"/>
<dbReference type="AlphaFoldDB" id="A0AAD5KMM8"/>
<comment type="caution">
    <text evidence="2">The sequence shown here is derived from an EMBL/GenBank/DDBJ whole genome shotgun (WGS) entry which is preliminary data.</text>
</comment>
<feature type="signal peptide" evidence="1">
    <location>
        <begin position="1"/>
        <end position="26"/>
    </location>
</feature>
<keyword evidence="1" id="KW-0732">Signal</keyword>
<organism evidence="2 3">
    <name type="scientific">Daphnia sinensis</name>
    <dbReference type="NCBI Taxonomy" id="1820382"/>
    <lineage>
        <taxon>Eukaryota</taxon>
        <taxon>Metazoa</taxon>
        <taxon>Ecdysozoa</taxon>
        <taxon>Arthropoda</taxon>
        <taxon>Crustacea</taxon>
        <taxon>Branchiopoda</taxon>
        <taxon>Diplostraca</taxon>
        <taxon>Cladocera</taxon>
        <taxon>Anomopoda</taxon>
        <taxon>Daphniidae</taxon>
        <taxon>Daphnia</taxon>
        <taxon>Daphnia similis group</taxon>
    </lineage>
</organism>
<accession>A0AAD5KMM8</accession>
<protein>
    <submittedName>
        <fullName evidence="2">Proctolin</fullName>
    </submittedName>
</protein>
<gene>
    <name evidence="2" type="ORF">GHT06_018537</name>
</gene>
<evidence type="ECO:0000313" key="3">
    <source>
        <dbReference type="Proteomes" id="UP000820818"/>
    </source>
</evidence>
<feature type="chain" id="PRO_5042198935" evidence="1">
    <location>
        <begin position="27"/>
        <end position="91"/>
    </location>
</feature>
<dbReference type="Proteomes" id="UP000820818">
    <property type="component" value="Linkage Group LG7"/>
</dbReference>
<evidence type="ECO:0000256" key="1">
    <source>
        <dbReference type="SAM" id="SignalP"/>
    </source>
</evidence>
<dbReference type="EMBL" id="WJBH02000007">
    <property type="protein sequence ID" value="KAI9555979.1"/>
    <property type="molecule type" value="Genomic_DNA"/>
</dbReference>
<sequence>MVRSISLKVLLVVVVVSSILMASSSSSSWGVDARYLPTRSDSRSPIGPPRGEDPRFDRFYDIVRQLFRDGGGDMMDEAKYQIQSQLNSGQY</sequence>
<evidence type="ECO:0000313" key="2">
    <source>
        <dbReference type="EMBL" id="KAI9555979.1"/>
    </source>
</evidence>